<protein>
    <submittedName>
        <fullName evidence="1">Uncharacterized protein</fullName>
    </submittedName>
</protein>
<accession>A0A1G9LWI6</accession>
<organism evidence="1 2">
    <name type="scientific">Aliiruegeria lutimaris</name>
    <dbReference type="NCBI Taxonomy" id="571298"/>
    <lineage>
        <taxon>Bacteria</taxon>
        <taxon>Pseudomonadati</taxon>
        <taxon>Pseudomonadota</taxon>
        <taxon>Alphaproteobacteria</taxon>
        <taxon>Rhodobacterales</taxon>
        <taxon>Roseobacteraceae</taxon>
        <taxon>Aliiruegeria</taxon>
    </lineage>
</organism>
<evidence type="ECO:0000313" key="1">
    <source>
        <dbReference type="EMBL" id="SDL65775.1"/>
    </source>
</evidence>
<sequence length="59" mass="6701">MTRNSSYIFTHATEIAERRGRYARLLQAQEVKRTVLGVGAATARLFQGLRQMFGQAERS</sequence>
<dbReference type="RefSeq" id="WP_093164207.1">
    <property type="nucleotide sequence ID" value="NZ_FNEK01000102.1"/>
</dbReference>
<dbReference type="Proteomes" id="UP000199382">
    <property type="component" value="Unassembled WGS sequence"/>
</dbReference>
<gene>
    <name evidence="1" type="ORF">SAMN04488026_11024</name>
</gene>
<dbReference type="EMBL" id="FNEK01000102">
    <property type="protein sequence ID" value="SDL65775.1"/>
    <property type="molecule type" value="Genomic_DNA"/>
</dbReference>
<reference evidence="1 2" key="1">
    <citation type="submission" date="2016-10" db="EMBL/GenBank/DDBJ databases">
        <authorList>
            <person name="de Groot N.N."/>
        </authorList>
    </citation>
    <scope>NUCLEOTIDE SEQUENCE [LARGE SCALE GENOMIC DNA]</scope>
    <source>
        <strain evidence="1 2">DSM 25294</strain>
    </source>
</reference>
<proteinExistence type="predicted"/>
<dbReference type="AlphaFoldDB" id="A0A1G9LWI6"/>
<name>A0A1G9LWI6_9RHOB</name>
<keyword evidence="2" id="KW-1185">Reference proteome</keyword>
<evidence type="ECO:0000313" key="2">
    <source>
        <dbReference type="Proteomes" id="UP000199382"/>
    </source>
</evidence>